<name>A0ABY5AJN3_9CYAN</name>
<gene>
    <name evidence="1" type="ORF">NEA10_10960</name>
</gene>
<dbReference type="EMBL" id="CP098611">
    <property type="protein sequence ID" value="USR89412.1"/>
    <property type="molecule type" value="Genomic_DNA"/>
</dbReference>
<evidence type="ECO:0000313" key="1">
    <source>
        <dbReference type="EMBL" id="USR89412.1"/>
    </source>
</evidence>
<accession>A0ABY5AJN3</accession>
<sequence length="181" mass="19577">MVKQLLFGLISGSVLSLALPGLAVPSLGESALSSNRDRPGVNAILAQGVEPGPGDGHGPDEDEVLIEAGPLQGSWRAAQVEQDRPLAYFTIFHDEGASEADGSFLMGLAMGDGLDGESGQIQSVRLEGDRLEITWNPTSDSQERYYLTLEPEHEDLYRGTFEAERNPASFEVTLERQVFDD</sequence>
<dbReference type="Proteomes" id="UP001056708">
    <property type="component" value="Chromosome"/>
</dbReference>
<evidence type="ECO:0000313" key="2">
    <source>
        <dbReference type="Proteomes" id="UP001056708"/>
    </source>
</evidence>
<organism evidence="1 2">
    <name type="scientific">Phormidium yuhuli AB48</name>
    <dbReference type="NCBI Taxonomy" id="2940671"/>
    <lineage>
        <taxon>Bacteria</taxon>
        <taxon>Bacillati</taxon>
        <taxon>Cyanobacteriota</taxon>
        <taxon>Cyanophyceae</taxon>
        <taxon>Oscillatoriophycideae</taxon>
        <taxon>Oscillatoriales</taxon>
        <taxon>Oscillatoriaceae</taxon>
        <taxon>Phormidium</taxon>
        <taxon>Phormidium yuhuli</taxon>
    </lineage>
</organism>
<protein>
    <recommendedName>
        <fullName evidence="3">DUF1579 domain-containing protein</fullName>
    </recommendedName>
</protein>
<proteinExistence type="predicted"/>
<keyword evidence="2" id="KW-1185">Reference proteome</keyword>
<dbReference type="RefSeq" id="WP_252659848.1">
    <property type="nucleotide sequence ID" value="NZ_CP098611.1"/>
</dbReference>
<evidence type="ECO:0008006" key="3">
    <source>
        <dbReference type="Google" id="ProtNLM"/>
    </source>
</evidence>
<reference evidence="1" key="1">
    <citation type="submission" date="2022-06" db="EMBL/GenBank/DDBJ databases">
        <title>Genome sequence of Phormidium yuhuli AB48 isolated from an industrial photobioreactor environment.</title>
        <authorList>
            <person name="Qiu Y."/>
            <person name="Noonan A.J.C."/>
            <person name="Dofher K."/>
            <person name="Koch M."/>
            <person name="Kieft B."/>
            <person name="Lin X."/>
            <person name="Ziels R.M."/>
            <person name="Hallam S.J."/>
        </authorList>
    </citation>
    <scope>NUCLEOTIDE SEQUENCE</scope>
    <source>
        <strain evidence="1">AB48</strain>
    </source>
</reference>